<evidence type="ECO:0008006" key="5">
    <source>
        <dbReference type="Google" id="ProtNLM"/>
    </source>
</evidence>
<dbReference type="PANTHER" id="PTHR11061">
    <property type="entry name" value="RNA M5U METHYLTRANSFERASE"/>
    <property type="match status" value="1"/>
</dbReference>
<dbReference type="FunFam" id="3.40.50.150:FF:000009">
    <property type="entry name" value="23S rRNA (Uracil(1939)-C(5))-methyltransferase RlmD"/>
    <property type="match status" value="1"/>
</dbReference>
<dbReference type="Gene3D" id="3.40.50.150">
    <property type="entry name" value="Vaccinia Virus protein VP39"/>
    <property type="match status" value="1"/>
</dbReference>
<dbReference type="GO" id="GO:0001510">
    <property type="term" value="P:RNA methylation"/>
    <property type="evidence" value="ECO:0007669"/>
    <property type="project" value="UniProtKB-ARBA"/>
</dbReference>
<dbReference type="PANTHER" id="PTHR11061:SF30">
    <property type="entry name" value="TRNA (URACIL(54)-C(5))-METHYLTRANSFERASE"/>
    <property type="match status" value="1"/>
</dbReference>
<accession>A0A382TAP4</accession>
<evidence type="ECO:0000256" key="3">
    <source>
        <dbReference type="ARBA" id="ARBA00022691"/>
    </source>
</evidence>
<gene>
    <name evidence="4" type="ORF">METZ01_LOCUS371716</name>
</gene>
<evidence type="ECO:0000256" key="2">
    <source>
        <dbReference type="ARBA" id="ARBA00022679"/>
    </source>
</evidence>
<dbReference type="GO" id="GO:0006396">
    <property type="term" value="P:RNA processing"/>
    <property type="evidence" value="ECO:0007669"/>
    <property type="project" value="InterPro"/>
</dbReference>
<reference evidence="4" key="1">
    <citation type="submission" date="2018-05" db="EMBL/GenBank/DDBJ databases">
        <authorList>
            <person name="Lanie J.A."/>
            <person name="Ng W.-L."/>
            <person name="Kazmierczak K.M."/>
            <person name="Andrzejewski T.M."/>
            <person name="Davidsen T.M."/>
            <person name="Wayne K.J."/>
            <person name="Tettelin H."/>
            <person name="Glass J.I."/>
            <person name="Rusch D."/>
            <person name="Podicherti R."/>
            <person name="Tsui H.-C.T."/>
            <person name="Winkler M.E."/>
        </authorList>
    </citation>
    <scope>NUCLEOTIDE SEQUENCE</scope>
</reference>
<dbReference type="SUPFAM" id="SSF53335">
    <property type="entry name" value="S-adenosyl-L-methionine-dependent methyltransferases"/>
    <property type="match status" value="1"/>
</dbReference>
<proteinExistence type="predicted"/>
<dbReference type="EMBL" id="UINC01134986">
    <property type="protein sequence ID" value="SVD18862.1"/>
    <property type="molecule type" value="Genomic_DNA"/>
</dbReference>
<name>A0A382TAP4_9ZZZZ</name>
<dbReference type="GO" id="GO:0008757">
    <property type="term" value="F:S-adenosylmethionine-dependent methyltransferase activity"/>
    <property type="evidence" value="ECO:0007669"/>
    <property type="project" value="UniProtKB-ARBA"/>
</dbReference>
<dbReference type="InterPro" id="IPR010280">
    <property type="entry name" value="U5_MeTrfase_fam"/>
</dbReference>
<organism evidence="4">
    <name type="scientific">marine metagenome</name>
    <dbReference type="NCBI Taxonomy" id="408172"/>
    <lineage>
        <taxon>unclassified sequences</taxon>
        <taxon>metagenomes</taxon>
        <taxon>ecological metagenomes</taxon>
    </lineage>
</organism>
<dbReference type="Gene3D" id="2.40.50.1070">
    <property type="match status" value="1"/>
</dbReference>
<keyword evidence="2" id="KW-0808">Transferase</keyword>
<keyword evidence="1" id="KW-0489">Methyltransferase</keyword>
<evidence type="ECO:0000256" key="1">
    <source>
        <dbReference type="ARBA" id="ARBA00022603"/>
    </source>
</evidence>
<dbReference type="Pfam" id="PF05958">
    <property type="entry name" value="tRNA_U5-meth_tr"/>
    <property type="match status" value="1"/>
</dbReference>
<sequence length="287" mass="31988">APALLDAVHEWARKEGLAPYNVRRHVGFLRHLLVREGKFSGERLVLLLTVEGNLPRESFVEAVESVYPATTILRGQHNGRADAAILEEVEVLTGSGFIEEVLLGKTFRISPKSFFQTNSRGAEILYSLIREWMTPLQPERILDLYCGGGAIGILLADLCQQVLGVDVVEEAVADARYNAEENGVFNIEFVTGKVEKVLRDWKGDVDTVILDPPRAGMHPKALKAVCEMAPPRILYVSCNPKNFARDLDKLLEGYEMVRIEGVDLFPHTDHVEAVALFERKPQDVSTI</sequence>
<dbReference type="PROSITE" id="PS01231">
    <property type="entry name" value="TRMA_2"/>
    <property type="match status" value="1"/>
</dbReference>
<dbReference type="PROSITE" id="PS51687">
    <property type="entry name" value="SAM_MT_RNA_M5U"/>
    <property type="match status" value="1"/>
</dbReference>
<dbReference type="AlphaFoldDB" id="A0A382TAP4"/>
<dbReference type="NCBIfam" id="TIGR00479">
    <property type="entry name" value="rumA"/>
    <property type="match status" value="1"/>
</dbReference>
<evidence type="ECO:0000313" key="4">
    <source>
        <dbReference type="EMBL" id="SVD18862.1"/>
    </source>
</evidence>
<dbReference type="InterPro" id="IPR029063">
    <property type="entry name" value="SAM-dependent_MTases_sf"/>
</dbReference>
<dbReference type="CDD" id="cd02440">
    <property type="entry name" value="AdoMet_MTases"/>
    <property type="match status" value="1"/>
</dbReference>
<dbReference type="InterPro" id="IPR030390">
    <property type="entry name" value="MeTrfase_TrmA_AS"/>
</dbReference>
<keyword evidence="3" id="KW-0949">S-adenosyl-L-methionine</keyword>
<dbReference type="PROSITE" id="PS01230">
    <property type="entry name" value="TRMA_1"/>
    <property type="match status" value="1"/>
</dbReference>
<dbReference type="InterPro" id="IPR030391">
    <property type="entry name" value="MeTrfase_TrmA_CS"/>
</dbReference>
<protein>
    <recommendedName>
        <fullName evidence="5">TRAM domain-containing protein</fullName>
    </recommendedName>
</protein>
<dbReference type="GO" id="GO:0008173">
    <property type="term" value="F:RNA methyltransferase activity"/>
    <property type="evidence" value="ECO:0007669"/>
    <property type="project" value="InterPro"/>
</dbReference>
<feature type="non-terminal residue" evidence="4">
    <location>
        <position position="1"/>
    </location>
</feature>